<sequence length="221" mass="23496">MRPAGFLDAAALYPMRFADGRENRGLVHLARAIDHPNIEVGDFTYASSFDPPADWAARLAPYTYPGAPERLRIGRFCQIADRVRIITASANHPMAGISTYPFAIFDPARVRAYIEQITGLPDTEIGHDVWLGDGAVILPGARIGSGVIVGAGAVVGGTVPDYAVVAGNPARVLRIRFPPGEVARLMALGWWDWPVERIAAATDALAQGDVEALARIGAGAA</sequence>
<proteinExistence type="inferred from homology"/>
<evidence type="ECO:0000313" key="5">
    <source>
        <dbReference type="EMBL" id="KGJ23186.1"/>
    </source>
</evidence>
<name>A0A099GKB4_9RHOB</name>
<dbReference type="InterPro" id="IPR011004">
    <property type="entry name" value="Trimer_LpxA-like_sf"/>
</dbReference>
<dbReference type="PROSITE" id="PS00101">
    <property type="entry name" value="HEXAPEP_TRANSFERASES"/>
    <property type="match status" value="1"/>
</dbReference>
<reference evidence="5 6" key="2">
    <citation type="submission" date="2014-10" db="EMBL/GenBank/DDBJ databases">
        <title>Paracoccus sanguinis sp. nov., isolated from clinical specimens of New York State patients.</title>
        <authorList>
            <person name="Mingle L.A."/>
            <person name="Cole J.A."/>
            <person name="Lapierre P."/>
            <person name="Musser K.A."/>
        </authorList>
    </citation>
    <scope>NUCLEOTIDE SEQUENCE [LARGE SCALE GENOMIC DNA]</scope>
    <source>
        <strain evidence="5 6">5503</strain>
    </source>
</reference>
<evidence type="ECO:0000256" key="3">
    <source>
        <dbReference type="ARBA" id="ARBA00022737"/>
    </source>
</evidence>
<dbReference type="EMBL" id="JRKQ01000010">
    <property type="protein sequence ID" value="KGJ23186.1"/>
    <property type="molecule type" value="Genomic_DNA"/>
</dbReference>
<protein>
    <submittedName>
        <fullName evidence="5">Acetyltransferase</fullName>
    </submittedName>
</protein>
<dbReference type="AlphaFoldDB" id="A0A099GKB4"/>
<comment type="similarity">
    <text evidence="1">Belongs to the transferase hexapeptide repeat family.</text>
</comment>
<keyword evidence="4" id="KW-0012">Acyltransferase</keyword>
<dbReference type="PANTHER" id="PTHR43300">
    <property type="entry name" value="ACETYLTRANSFERASE"/>
    <property type="match status" value="1"/>
</dbReference>
<dbReference type="SUPFAM" id="SSF51161">
    <property type="entry name" value="Trimeric LpxA-like enzymes"/>
    <property type="match status" value="1"/>
</dbReference>
<dbReference type="Proteomes" id="UP000029858">
    <property type="component" value="Unassembled WGS sequence"/>
</dbReference>
<dbReference type="GO" id="GO:0016746">
    <property type="term" value="F:acyltransferase activity"/>
    <property type="evidence" value="ECO:0007669"/>
    <property type="project" value="UniProtKB-KW"/>
</dbReference>
<dbReference type="InterPro" id="IPR001451">
    <property type="entry name" value="Hexapep"/>
</dbReference>
<comment type="caution">
    <text evidence="5">The sequence shown here is derived from an EMBL/GenBank/DDBJ whole genome shotgun (WGS) entry which is preliminary data.</text>
</comment>
<organism evidence="5 6">
    <name type="scientific">Paracoccus sanguinis</name>
    <dbReference type="NCBI Taxonomy" id="1545044"/>
    <lineage>
        <taxon>Bacteria</taxon>
        <taxon>Pseudomonadati</taxon>
        <taxon>Pseudomonadota</taxon>
        <taxon>Alphaproteobacteria</taxon>
        <taxon>Rhodobacterales</taxon>
        <taxon>Paracoccaceae</taxon>
        <taxon>Paracoccus</taxon>
    </lineage>
</organism>
<keyword evidence="2 5" id="KW-0808">Transferase</keyword>
<accession>A0A099GKB4</accession>
<reference evidence="5 6" key="1">
    <citation type="submission" date="2014-09" db="EMBL/GenBank/DDBJ databases">
        <authorList>
            <person name="McGinnis J.M."/>
            <person name="Wolfgang W.J."/>
        </authorList>
    </citation>
    <scope>NUCLEOTIDE SEQUENCE [LARGE SCALE GENOMIC DNA]</scope>
    <source>
        <strain evidence="5 6">5503</strain>
    </source>
</reference>
<dbReference type="PANTHER" id="PTHR43300:SF11">
    <property type="entry name" value="ACETYLTRANSFERASE RV3034C-RELATED"/>
    <property type="match status" value="1"/>
</dbReference>
<evidence type="ECO:0000256" key="4">
    <source>
        <dbReference type="ARBA" id="ARBA00023315"/>
    </source>
</evidence>
<dbReference type="CDD" id="cd03349">
    <property type="entry name" value="LbH_XAT"/>
    <property type="match status" value="1"/>
</dbReference>
<dbReference type="InterPro" id="IPR050179">
    <property type="entry name" value="Trans_hexapeptide_repeat"/>
</dbReference>
<gene>
    <name evidence="5" type="ORF">IX56_03855</name>
</gene>
<evidence type="ECO:0000256" key="1">
    <source>
        <dbReference type="ARBA" id="ARBA00007274"/>
    </source>
</evidence>
<evidence type="ECO:0000256" key="2">
    <source>
        <dbReference type="ARBA" id="ARBA00022679"/>
    </source>
</evidence>
<dbReference type="Pfam" id="PF00132">
    <property type="entry name" value="Hexapep"/>
    <property type="match status" value="1"/>
</dbReference>
<dbReference type="Gene3D" id="2.160.10.10">
    <property type="entry name" value="Hexapeptide repeat proteins"/>
    <property type="match status" value="1"/>
</dbReference>
<keyword evidence="3" id="KW-0677">Repeat</keyword>
<evidence type="ECO:0000313" key="6">
    <source>
        <dbReference type="Proteomes" id="UP000029858"/>
    </source>
</evidence>
<dbReference type="InterPro" id="IPR018357">
    <property type="entry name" value="Hexapep_transf_CS"/>
</dbReference>